<name>A0A437MLW0_9PROT</name>
<dbReference type="PIRSF" id="PIRSF017082">
    <property type="entry name" value="YflP"/>
    <property type="match status" value="1"/>
</dbReference>
<organism evidence="2 3">
    <name type="scientific">Rhodovarius crocodyli</name>
    <dbReference type="NCBI Taxonomy" id="1979269"/>
    <lineage>
        <taxon>Bacteria</taxon>
        <taxon>Pseudomonadati</taxon>
        <taxon>Pseudomonadota</taxon>
        <taxon>Alphaproteobacteria</taxon>
        <taxon>Acetobacterales</taxon>
        <taxon>Roseomonadaceae</taxon>
        <taxon>Rhodovarius</taxon>
    </lineage>
</organism>
<dbReference type="Proteomes" id="UP000282957">
    <property type="component" value="Unassembled WGS sequence"/>
</dbReference>
<dbReference type="AlphaFoldDB" id="A0A437MLW0"/>
<accession>A0A437MLW0</accession>
<evidence type="ECO:0000313" key="3">
    <source>
        <dbReference type="Proteomes" id="UP000282957"/>
    </source>
</evidence>
<dbReference type="EMBL" id="SACL01000001">
    <property type="protein sequence ID" value="RVT98619.1"/>
    <property type="molecule type" value="Genomic_DNA"/>
</dbReference>
<reference evidence="2 3" key="1">
    <citation type="submission" date="2019-01" db="EMBL/GenBank/DDBJ databases">
        <authorList>
            <person name="Chen W.-M."/>
        </authorList>
    </citation>
    <scope>NUCLEOTIDE SEQUENCE [LARGE SCALE GENOMIC DNA]</scope>
    <source>
        <strain evidence="2 3">CCP-6</strain>
    </source>
</reference>
<sequence length="330" mass="34877">MWPMSGWMVEMRHPITRRLMLAAPVLAAAPARAEEPWQSRPMRFIVPFTPGGPTDAVARIVTARLGEQLRTNIAVENVGGAGGALGMERLSRAAPDGLTIGLGTTGTHAINRHLYANLAYDPVRGFTPLSTVIEHINMLVLRGDHPARNLAELLEAARRGTVTYGSAGNGSSNHLSGELLCSRAGVEMQHVPFRGSGPALAEVLAGRIDFMFDTPAALATVRGTNARVIAVTGLARHPLLPDAPPVAETIPGFEVVGWFGFFGPAGLPAPLADTLSTAVGRVVRDRETSERLRALGLDPSAGTPQELAGRVAKDDALWGPVIQRAGLRVG</sequence>
<keyword evidence="3" id="KW-1185">Reference proteome</keyword>
<dbReference type="PANTHER" id="PTHR42928:SF5">
    <property type="entry name" value="BLR1237 PROTEIN"/>
    <property type="match status" value="1"/>
</dbReference>
<comment type="caution">
    <text evidence="2">The sequence shown here is derived from an EMBL/GenBank/DDBJ whole genome shotgun (WGS) entry which is preliminary data.</text>
</comment>
<protein>
    <submittedName>
        <fullName evidence="2">Tripartite tricarboxylate transporter substrate binding protein</fullName>
    </submittedName>
</protein>
<evidence type="ECO:0000256" key="1">
    <source>
        <dbReference type="ARBA" id="ARBA00006987"/>
    </source>
</evidence>
<dbReference type="InterPro" id="IPR005064">
    <property type="entry name" value="BUG"/>
</dbReference>
<dbReference type="SUPFAM" id="SSF53850">
    <property type="entry name" value="Periplasmic binding protein-like II"/>
    <property type="match status" value="1"/>
</dbReference>
<gene>
    <name evidence="2" type="ORF">EOD42_00445</name>
</gene>
<evidence type="ECO:0000313" key="2">
    <source>
        <dbReference type="EMBL" id="RVT98619.1"/>
    </source>
</evidence>
<dbReference type="Gene3D" id="3.40.190.150">
    <property type="entry name" value="Bordetella uptake gene, domain 1"/>
    <property type="match status" value="1"/>
</dbReference>
<proteinExistence type="inferred from homology"/>
<comment type="similarity">
    <text evidence="1">Belongs to the UPF0065 (bug) family.</text>
</comment>
<dbReference type="PANTHER" id="PTHR42928">
    <property type="entry name" value="TRICARBOXYLATE-BINDING PROTEIN"/>
    <property type="match status" value="1"/>
</dbReference>
<dbReference type="Pfam" id="PF03401">
    <property type="entry name" value="TctC"/>
    <property type="match status" value="1"/>
</dbReference>
<dbReference type="InterPro" id="IPR042100">
    <property type="entry name" value="Bug_dom1"/>
</dbReference>
<dbReference type="Gene3D" id="3.40.190.10">
    <property type="entry name" value="Periplasmic binding protein-like II"/>
    <property type="match status" value="1"/>
</dbReference>